<evidence type="ECO:0000313" key="8">
    <source>
        <dbReference type="Proteomes" id="UP000049983"/>
    </source>
</evidence>
<evidence type="ECO:0000259" key="6">
    <source>
        <dbReference type="PROSITE" id="PS50850"/>
    </source>
</evidence>
<feature type="transmembrane region" description="Helical" evidence="5">
    <location>
        <begin position="108"/>
        <end position="129"/>
    </location>
</feature>
<organism evidence="7 8">
    <name type="scientific">Roseibium album</name>
    <dbReference type="NCBI Taxonomy" id="311410"/>
    <lineage>
        <taxon>Bacteria</taxon>
        <taxon>Pseudomonadati</taxon>
        <taxon>Pseudomonadota</taxon>
        <taxon>Alphaproteobacteria</taxon>
        <taxon>Hyphomicrobiales</taxon>
        <taxon>Stappiaceae</taxon>
        <taxon>Roseibium</taxon>
    </lineage>
</organism>
<dbReference type="RefSeq" id="WP_208992710.1">
    <property type="nucleotide sequence ID" value="NZ_CXWA01000003.1"/>
</dbReference>
<comment type="subcellular location">
    <subcellularLocation>
        <location evidence="1">Membrane</location>
        <topology evidence="1">Multi-pass membrane protein</topology>
    </subcellularLocation>
</comment>
<dbReference type="InterPro" id="IPR011701">
    <property type="entry name" value="MFS"/>
</dbReference>
<dbReference type="EMBL" id="CXWC01000001">
    <property type="protein sequence ID" value="CTQ64703.1"/>
    <property type="molecule type" value="Genomic_DNA"/>
</dbReference>
<dbReference type="STRING" id="311410.LA5095_03123"/>
<keyword evidence="4 5" id="KW-0472">Membrane</keyword>
<dbReference type="InterPro" id="IPR020846">
    <property type="entry name" value="MFS_dom"/>
</dbReference>
<feature type="transmembrane region" description="Helical" evidence="5">
    <location>
        <begin position="55"/>
        <end position="71"/>
    </location>
</feature>
<feature type="domain" description="Major facilitator superfamily (MFS) profile" evidence="6">
    <location>
        <begin position="17"/>
        <end position="234"/>
    </location>
</feature>
<reference evidence="8" key="1">
    <citation type="submission" date="2015-07" db="EMBL/GenBank/DDBJ databases">
        <authorList>
            <person name="Rodrigo-Torres Lidia"/>
            <person name="Arahal R.David."/>
        </authorList>
    </citation>
    <scope>NUCLEOTIDE SEQUENCE [LARGE SCALE GENOMIC DNA]</scope>
    <source>
        <strain evidence="8">CECT 5096</strain>
    </source>
</reference>
<dbReference type="Proteomes" id="UP000049983">
    <property type="component" value="Unassembled WGS sequence"/>
</dbReference>
<dbReference type="Gene3D" id="1.20.1720.10">
    <property type="entry name" value="Multidrug resistance protein D"/>
    <property type="match status" value="1"/>
</dbReference>
<feature type="transmembrane region" description="Helical" evidence="5">
    <location>
        <begin position="83"/>
        <end position="102"/>
    </location>
</feature>
<dbReference type="PRINTS" id="PR01036">
    <property type="entry name" value="TCRTETB"/>
</dbReference>
<dbReference type="SUPFAM" id="SSF103473">
    <property type="entry name" value="MFS general substrate transporter"/>
    <property type="match status" value="1"/>
</dbReference>
<proteinExistence type="predicted"/>
<evidence type="ECO:0000256" key="5">
    <source>
        <dbReference type="SAM" id="Phobius"/>
    </source>
</evidence>
<feature type="transmembrane region" description="Helical" evidence="5">
    <location>
        <begin position="141"/>
        <end position="164"/>
    </location>
</feature>
<evidence type="ECO:0000256" key="1">
    <source>
        <dbReference type="ARBA" id="ARBA00004141"/>
    </source>
</evidence>
<keyword evidence="3 5" id="KW-1133">Transmembrane helix</keyword>
<keyword evidence="2 5" id="KW-0812">Transmembrane</keyword>
<dbReference type="PANTHER" id="PTHR42718:SF39">
    <property type="entry name" value="ACTINORHODIN TRANSPORTER-RELATED"/>
    <property type="match status" value="1"/>
</dbReference>
<dbReference type="GO" id="GO:0022857">
    <property type="term" value="F:transmembrane transporter activity"/>
    <property type="evidence" value="ECO:0007669"/>
    <property type="project" value="InterPro"/>
</dbReference>
<dbReference type="GeneID" id="97673668"/>
<evidence type="ECO:0000256" key="3">
    <source>
        <dbReference type="ARBA" id="ARBA00022989"/>
    </source>
</evidence>
<sequence length="234" mass="24775">MSLVLANPGHGAQPRLAVASLFLGAFMNILDVTIVNLALPSIRNEFDATTSQLEWVLIAYILMFASGLLPFGRFGDSFGRKRIFNFGVAGFLVSSLACGLAPDIELLIAARALQGLTASMMVPQVLAIVHVMFAPQEKAKLIGLYGTVSALGAVAGPLIGGTMISANVAGLEWRPIFLMNVPLGLVCLAGALRFVPDIEPCGYIKPDWSGSLLFALAVAALTFPLTEGRQFGWP</sequence>
<name>A0A0M6ZTE4_9HYPH</name>
<keyword evidence="8" id="KW-1185">Reference proteome</keyword>
<evidence type="ECO:0000256" key="4">
    <source>
        <dbReference type="ARBA" id="ARBA00023136"/>
    </source>
</evidence>
<dbReference type="Pfam" id="PF07690">
    <property type="entry name" value="MFS_1"/>
    <property type="match status" value="1"/>
</dbReference>
<dbReference type="InterPro" id="IPR036259">
    <property type="entry name" value="MFS_trans_sf"/>
</dbReference>
<evidence type="ECO:0000256" key="2">
    <source>
        <dbReference type="ARBA" id="ARBA00022692"/>
    </source>
</evidence>
<gene>
    <name evidence="7" type="primary">stp_1</name>
    <name evidence="7" type="ORF">LA5096_00492</name>
</gene>
<feature type="transmembrane region" description="Helical" evidence="5">
    <location>
        <begin position="208"/>
        <end position="226"/>
    </location>
</feature>
<dbReference type="PROSITE" id="PS50850">
    <property type="entry name" value="MFS"/>
    <property type="match status" value="1"/>
</dbReference>
<feature type="transmembrane region" description="Helical" evidence="5">
    <location>
        <begin position="176"/>
        <end position="196"/>
    </location>
</feature>
<dbReference type="AlphaFoldDB" id="A0A0M6ZTE4"/>
<dbReference type="GO" id="GO:0016020">
    <property type="term" value="C:membrane"/>
    <property type="evidence" value="ECO:0007669"/>
    <property type="project" value="UniProtKB-SubCell"/>
</dbReference>
<dbReference type="PANTHER" id="PTHR42718">
    <property type="entry name" value="MAJOR FACILITATOR SUPERFAMILY MULTIDRUG TRANSPORTER MFSC"/>
    <property type="match status" value="1"/>
</dbReference>
<dbReference type="CDD" id="cd17321">
    <property type="entry name" value="MFS_MMR_MDR_like"/>
    <property type="match status" value="1"/>
</dbReference>
<protein>
    <submittedName>
        <fullName evidence="7">Spectinomycin tetracycline efflux pump</fullName>
    </submittedName>
</protein>
<accession>A0A0M6ZTE4</accession>
<evidence type="ECO:0000313" key="7">
    <source>
        <dbReference type="EMBL" id="CTQ64703.1"/>
    </source>
</evidence>
<feature type="transmembrane region" description="Helical" evidence="5">
    <location>
        <begin position="16"/>
        <end position="35"/>
    </location>
</feature>